<feature type="region of interest" description="Disordered" evidence="1">
    <location>
        <begin position="9"/>
        <end position="37"/>
    </location>
</feature>
<dbReference type="AlphaFoldDB" id="A0A0K2GY97"/>
<evidence type="ECO:0008006" key="4">
    <source>
        <dbReference type="Google" id="ProtNLM"/>
    </source>
</evidence>
<sequence>MIVNHNFFEGLPRDPFEGDPDDPANLLEPDEPFAPLTDQERREVIEDLAAVREFREVLTPEGLLGISMLCEDCGEEHFYNWDVLETHYLMLLAGQESPVHEPQFDPDVRRYAPWEYCAGFVDGRRSRRF</sequence>
<proteinExistence type="predicted"/>
<organism evidence="2 3">
    <name type="scientific">Corynebacterium lactis RW2-5</name>
    <dbReference type="NCBI Taxonomy" id="1408189"/>
    <lineage>
        <taxon>Bacteria</taxon>
        <taxon>Bacillati</taxon>
        <taxon>Actinomycetota</taxon>
        <taxon>Actinomycetes</taxon>
        <taxon>Mycobacteriales</taxon>
        <taxon>Corynebacteriaceae</taxon>
        <taxon>Corynebacterium</taxon>
    </lineage>
</organism>
<dbReference type="Pfam" id="PF17252">
    <property type="entry name" value="DUF5319"/>
    <property type="match status" value="1"/>
</dbReference>
<accession>A0A0K2GY97</accession>
<evidence type="ECO:0000313" key="3">
    <source>
        <dbReference type="Proteomes" id="UP000058446"/>
    </source>
</evidence>
<dbReference type="KEGG" id="clw:CLAC_02340"/>
<dbReference type="STRING" id="1408189.CLAC_02340"/>
<dbReference type="Proteomes" id="UP000058446">
    <property type="component" value="Chromosome"/>
</dbReference>
<dbReference type="PATRIC" id="fig|1408189.4.peg.464"/>
<evidence type="ECO:0000256" key="1">
    <source>
        <dbReference type="SAM" id="MobiDB-lite"/>
    </source>
</evidence>
<reference evidence="2 3" key="1">
    <citation type="submission" date="2013-10" db="EMBL/GenBank/DDBJ databases">
        <title>Complete genome sequence of Corynebacterium lactis DSM 45799(T), isolated from raw cow milk.</title>
        <authorList>
            <person name="Ruckert C."/>
            <person name="Albersmeier A."/>
            <person name="Lipski A."/>
            <person name="Kalinowski J."/>
        </authorList>
    </citation>
    <scope>NUCLEOTIDE SEQUENCE [LARGE SCALE GENOMIC DNA]</scope>
    <source>
        <strain evidence="2 3">RW2-5</strain>
    </source>
</reference>
<keyword evidence="3" id="KW-1185">Reference proteome</keyword>
<dbReference type="RefSeq" id="WP_053411521.1">
    <property type="nucleotide sequence ID" value="NZ_CP006841.1"/>
</dbReference>
<gene>
    <name evidence="2" type="ORF">CLAC_02340</name>
</gene>
<dbReference type="OrthoDB" id="3476210at2"/>
<name>A0A0K2GY97_9CORY</name>
<evidence type="ECO:0000313" key="2">
    <source>
        <dbReference type="EMBL" id="ALA66757.1"/>
    </source>
</evidence>
<dbReference type="InterPro" id="IPR035165">
    <property type="entry name" value="DUF5319"/>
</dbReference>
<protein>
    <recommendedName>
        <fullName evidence="4">DUF5319 domain-containing protein</fullName>
    </recommendedName>
</protein>
<dbReference type="EMBL" id="CP006841">
    <property type="protein sequence ID" value="ALA66757.1"/>
    <property type="molecule type" value="Genomic_DNA"/>
</dbReference>